<dbReference type="InterPro" id="IPR011112">
    <property type="entry name" value="Rho-like_N"/>
</dbReference>
<protein>
    <submittedName>
        <fullName evidence="2">DUF4912 domain-containing protein</fullName>
    </submittedName>
</protein>
<name>A0ABR9VUL1_9SYNC</name>
<dbReference type="InterPro" id="IPR036269">
    <property type="entry name" value="Rho_N_sf"/>
</dbReference>
<dbReference type="Pfam" id="PF16258">
    <property type="entry name" value="DUF4912"/>
    <property type="match status" value="1"/>
</dbReference>
<evidence type="ECO:0000259" key="1">
    <source>
        <dbReference type="SMART" id="SM00959"/>
    </source>
</evidence>
<evidence type="ECO:0000313" key="2">
    <source>
        <dbReference type="EMBL" id="MBE9255046.1"/>
    </source>
</evidence>
<sequence length="419" mass="46912">MAKEDRPSLEDMTLRQLRRVASECNISRYSRMRKSQLLAEVEKALNKPAPAPFSVKSVNRPQEEQAVEASKFELGQDDKFGAPLTAVDEVLGDLPGGYGESRITLMPRDPQWAYAYWDIPKEHKDALRSQGGQQLALRLYDVTDLDWQTASPHSVQEYLCDELAREWYLPIPVSDRDYALDIGYRTFDGRWLTLARSTPIRIPPVYPSDWVEDVFVTVNWDEDLQGKTIYQLVPPSKRSVGVSTAVYDQVFDMAQGAEALRMAGSLYGSMQHVPGSVTHEQTLSSYVFPSGAGLWAAPNVSGLNMSGIGMGYGLSSSEFMASEAPIRPRQFWLVADAELIVYGATEPDATVTIGGRPIKLNEDGTFRFQMSFQDGLIDYPIMAVAVDGEQTRNVHMKFTRETPSRNTNTKEEAVPEWFS</sequence>
<dbReference type="Pfam" id="PF07498">
    <property type="entry name" value="Rho_N"/>
    <property type="match status" value="1"/>
</dbReference>
<dbReference type="SUPFAM" id="SSF68912">
    <property type="entry name" value="Rho N-terminal domain-like"/>
    <property type="match status" value="1"/>
</dbReference>
<proteinExistence type="predicted"/>
<feature type="domain" description="Rho termination factor-like N-terminal" evidence="1">
    <location>
        <begin position="8"/>
        <end position="49"/>
    </location>
</feature>
<organism evidence="2 3">
    <name type="scientific">Synechocystis salina LEGE 00031</name>
    <dbReference type="NCBI Taxonomy" id="1828736"/>
    <lineage>
        <taxon>Bacteria</taxon>
        <taxon>Bacillati</taxon>
        <taxon>Cyanobacteriota</taxon>
        <taxon>Cyanophyceae</taxon>
        <taxon>Synechococcales</taxon>
        <taxon>Merismopediaceae</taxon>
        <taxon>Synechocystis</taxon>
    </lineage>
</organism>
<accession>A0ABR9VUL1</accession>
<comment type="caution">
    <text evidence="2">The sequence shown here is derived from an EMBL/GenBank/DDBJ whole genome shotgun (WGS) entry which is preliminary data.</text>
</comment>
<dbReference type="Proteomes" id="UP000658720">
    <property type="component" value="Unassembled WGS sequence"/>
</dbReference>
<keyword evidence="3" id="KW-1185">Reference proteome</keyword>
<dbReference type="RefSeq" id="WP_194020504.1">
    <property type="nucleotide sequence ID" value="NZ_JADEVV010000047.1"/>
</dbReference>
<dbReference type="SMART" id="SM00959">
    <property type="entry name" value="Rho_N"/>
    <property type="match status" value="1"/>
</dbReference>
<dbReference type="InterPro" id="IPR032585">
    <property type="entry name" value="DUF4912"/>
</dbReference>
<dbReference type="EMBL" id="JADEVV010000047">
    <property type="protein sequence ID" value="MBE9255046.1"/>
    <property type="molecule type" value="Genomic_DNA"/>
</dbReference>
<evidence type="ECO:0000313" key="3">
    <source>
        <dbReference type="Proteomes" id="UP000658720"/>
    </source>
</evidence>
<reference evidence="2 3" key="1">
    <citation type="submission" date="2020-10" db="EMBL/GenBank/DDBJ databases">
        <authorList>
            <person name="Castelo-Branco R."/>
            <person name="Eusebio N."/>
            <person name="Adriana R."/>
            <person name="Vieira A."/>
            <person name="Brugerolle De Fraissinette N."/>
            <person name="Rezende De Castro R."/>
            <person name="Schneider M.P."/>
            <person name="Vasconcelos V."/>
            <person name="Leao P.N."/>
        </authorList>
    </citation>
    <scope>NUCLEOTIDE SEQUENCE [LARGE SCALE GENOMIC DNA]</scope>
    <source>
        <strain evidence="2 3">LEGE 00031</strain>
    </source>
</reference>
<gene>
    <name evidence="2" type="ORF">IQ217_14595</name>
</gene>